<evidence type="ECO:0000313" key="1">
    <source>
        <dbReference type="EMBL" id="EER42750.1"/>
    </source>
</evidence>
<dbReference type="VEuPathDB" id="FungiDB:HCDG_02648"/>
<organism evidence="1 2">
    <name type="scientific">Ajellomyces capsulatus (strain H143)</name>
    <name type="common">Darling's disease fungus</name>
    <name type="synonym">Histoplasma capsulatum</name>
    <dbReference type="NCBI Taxonomy" id="544712"/>
    <lineage>
        <taxon>Eukaryota</taxon>
        <taxon>Fungi</taxon>
        <taxon>Dikarya</taxon>
        <taxon>Ascomycota</taxon>
        <taxon>Pezizomycotina</taxon>
        <taxon>Eurotiomycetes</taxon>
        <taxon>Eurotiomycetidae</taxon>
        <taxon>Onygenales</taxon>
        <taxon>Ajellomycetaceae</taxon>
        <taxon>Histoplasma</taxon>
    </lineage>
</organism>
<dbReference type="Proteomes" id="UP000002624">
    <property type="component" value="Unassembled WGS sequence"/>
</dbReference>
<protein>
    <submittedName>
        <fullName evidence="1">C2H2 finger domain-containing protein</fullName>
    </submittedName>
</protein>
<dbReference type="InterPro" id="IPR021842">
    <property type="entry name" value="DUF3435"/>
</dbReference>
<gene>
    <name evidence="1" type="ORF">HCDG_02648</name>
</gene>
<dbReference type="Pfam" id="PF11917">
    <property type="entry name" value="DUF3435"/>
    <property type="match status" value="1"/>
</dbReference>
<name>C6H8W7_AJECH</name>
<evidence type="ECO:0000313" key="2">
    <source>
        <dbReference type="Proteomes" id="UP000002624"/>
    </source>
</evidence>
<dbReference type="EMBL" id="GG692421">
    <property type="protein sequence ID" value="EER42750.1"/>
    <property type="molecule type" value="Genomic_DNA"/>
</dbReference>
<reference evidence="2" key="1">
    <citation type="submission" date="2009-05" db="EMBL/GenBank/DDBJ databases">
        <title>The genome sequence of Ajellomyces capsulatus strain H143.</title>
        <authorList>
            <person name="Champion M."/>
            <person name="Cuomo C.A."/>
            <person name="Ma L.-J."/>
            <person name="Henn M.R."/>
            <person name="Sil A."/>
            <person name="Goldman B."/>
            <person name="Young S.K."/>
            <person name="Kodira C.D."/>
            <person name="Zeng Q."/>
            <person name="Koehrsen M."/>
            <person name="Alvarado L."/>
            <person name="Berlin A.M."/>
            <person name="Borenstein D."/>
            <person name="Chen Z."/>
            <person name="Engels R."/>
            <person name="Freedman E."/>
            <person name="Gellesch M."/>
            <person name="Goldberg J."/>
            <person name="Griggs A."/>
            <person name="Gujja S."/>
            <person name="Heiman D.I."/>
            <person name="Hepburn T.A."/>
            <person name="Howarth C."/>
            <person name="Jen D."/>
            <person name="Larson L."/>
            <person name="Lewis B."/>
            <person name="Mehta T."/>
            <person name="Park D."/>
            <person name="Pearson M."/>
            <person name="Roberts A."/>
            <person name="Saif S."/>
            <person name="Shea T.D."/>
            <person name="Shenoy N."/>
            <person name="Sisk P."/>
            <person name="Stolte C."/>
            <person name="Sykes S."/>
            <person name="Walk T."/>
            <person name="White J."/>
            <person name="Yandava C."/>
            <person name="Klein B."/>
            <person name="McEwen J.G."/>
            <person name="Puccia R."/>
            <person name="Goldman G.H."/>
            <person name="Felipe M.S."/>
            <person name="Nino-Vega G."/>
            <person name="San-Blas G."/>
            <person name="Taylor J.W."/>
            <person name="Mendoza L."/>
            <person name="Galagan J.E."/>
            <person name="Nusbaum C."/>
            <person name="Birren B.W."/>
        </authorList>
    </citation>
    <scope>NUCLEOTIDE SEQUENCE [LARGE SCALE GENOMIC DNA]</scope>
    <source>
        <strain evidence="2">H143</strain>
    </source>
</reference>
<dbReference type="HOGENOM" id="CLU_2440333_0_0_1"/>
<sequence>MKKDSELQMIIHIWEDLINLYMRMWDVALKFSWKQAVINIECQLSEFGLVFDDEGAWEVLQTEFEMPLVQIHFLKKLLTWLTLNSLEDKW</sequence>
<dbReference type="STRING" id="544712.C6H8W7"/>
<accession>C6H8W7</accession>
<dbReference type="AlphaFoldDB" id="C6H8W7"/>
<proteinExistence type="predicted"/>